<dbReference type="RefSeq" id="XP_022484571.1">
    <property type="nucleotide sequence ID" value="XM_022635554.1"/>
</dbReference>
<proteinExistence type="predicted"/>
<comment type="caution">
    <text evidence="1">The sequence shown here is derived from an EMBL/GenBank/DDBJ whole genome shotgun (WGS) entry which is preliminary data.</text>
</comment>
<evidence type="ECO:0000313" key="1">
    <source>
        <dbReference type="EMBL" id="OGE49117.1"/>
    </source>
</evidence>
<gene>
    <name evidence="1" type="ORF">PENARI_c023G06404</name>
</gene>
<sequence>MKELAYAARFLKRSDQESSSRDAYEAIPDP</sequence>
<dbReference type="Proteomes" id="UP000177622">
    <property type="component" value="Unassembled WGS sequence"/>
</dbReference>
<dbReference type="GeneID" id="34580288"/>
<name>A0A1F5L7S0_PENAI</name>
<protein>
    <submittedName>
        <fullName evidence="1">Uncharacterized protein</fullName>
    </submittedName>
</protein>
<keyword evidence="2" id="KW-1185">Reference proteome</keyword>
<organism evidence="1 2">
    <name type="scientific">Penicillium arizonense</name>
    <dbReference type="NCBI Taxonomy" id="1835702"/>
    <lineage>
        <taxon>Eukaryota</taxon>
        <taxon>Fungi</taxon>
        <taxon>Dikarya</taxon>
        <taxon>Ascomycota</taxon>
        <taxon>Pezizomycotina</taxon>
        <taxon>Eurotiomycetes</taxon>
        <taxon>Eurotiomycetidae</taxon>
        <taxon>Eurotiales</taxon>
        <taxon>Aspergillaceae</taxon>
        <taxon>Penicillium</taxon>
    </lineage>
</organism>
<dbReference type="EMBL" id="LXJU01000023">
    <property type="protein sequence ID" value="OGE49117.1"/>
    <property type="molecule type" value="Genomic_DNA"/>
</dbReference>
<dbReference type="AlphaFoldDB" id="A0A1F5L7S0"/>
<accession>A0A1F5L7S0</accession>
<reference evidence="1 2" key="1">
    <citation type="journal article" date="2016" name="Sci. Rep.">
        <title>Penicillium arizonense, a new, genome sequenced fungal species, reveals a high chemical diversity in secreted metabolites.</title>
        <authorList>
            <person name="Grijseels S."/>
            <person name="Nielsen J.C."/>
            <person name="Randelovic M."/>
            <person name="Nielsen J."/>
            <person name="Nielsen K.F."/>
            <person name="Workman M."/>
            <person name="Frisvad J.C."/>
        </authorList>
    </citation>
    <scope>NUCLEOTIDE SEQUENCE [LARGE SCALE GENOMIC DNA]</scope>
    <source>
        <strain evidence="1 2">CBS 141311</strain>
    </source>
</reference>
<evidence type="ECO:0000313" key="2">
    <source>
        <dbReference type="Proteomes" id="UP000177622"/>
    </source>
</evidence>